<dbReference type="Pfam" id="PF00746">
    <property type="entry name" value="Gram_pos_anchor"/>
    <property type="match status" value="1"/>
</dbReference>
<feature type="domain" description="SpaA-like prealbumin fold" evidence="8">
    <location>
        <begin position="323"/>
        <end position="443"/>
    </location>
</feature>
<name>A0AB39UJ28_9BIFI</name>
<dbReference type="Pfam" id="PF17802">
    <property type="entry name" value="SpaA"/>
    <property type="match status" value="1"/>
</dbReference>
<keyword evidence="3" id="KW-0732">Signal</keyword>
<accession>A0AB39UJ28</accession>
<dbReference type="RefSeq" id="WP_369342783.1">
    <property type="nucleotide sequence ID" value="NZ_CP129682.1"/>
</dbReference>
<dbReference type="InterPro" id="IPR041033">
    <property type="entry name" value="SpaA_PFL_dom_1"/>
</dbReference>
<evidence type="ECO:0000259" key="7">
    <source>
        <dbReference type="Pfam" id="PF17802"/>
    </source>
</evidence>
<keyword evidence="1" id="KW-0134">Cell wall</keyword>
<evidence type="ECO:0000259" key="8">
    <source>
        <dbReference type="Pfam" id="PF20674"/>
    </source>
</evidence>
<dbReference type="InterPro" id="IPR013783">
    <property type="entry name" value="Ig-like_fold"/>
</dbReference>
<dbReference type="GO" id="GO:0005975">
    <property type="term" value="P:carbohydrate metabolic process"/>
    <property type="evidence" value="ECO:0007669"/>
    <property type="project" value="UniProtKB-ARBA"/>
</dbReference>
<dbReference type="EMBL" id="CP129682">
    <property type="protein sequence ID" value="XDS48837.1"/>
    <property type="molecule type" value="Genomic_DNA"/>
</dbReference>
<evidence type="ECO:0000256" key="2">
    <source>
        <dbReference type="ARBA" id="ARBA00022525"/>
    </source>
</evidence>
<evidence type="ECO:0000256" key="4">
    <source>
        <dbReference type="ARBA" id="ARBA00023088"/>
    </source>
</evidence>
<feature type="transmembrane region" description="Helical" evidence="5">
    <location>
        <begin position="16"/>
        <end position="36"/>
    </location>
</feature>
<dbReference type="InterPro" id="IPR048834">
    <property type="entry name" value="SpaA_pre-album"/>
</dbReference>
<gene>
    <name evidence="9" type="ORF">QN216_00760</name>
</gene>
<dbReference type="Pfam" id="PF20674">
    <property type="entry name" value="SpaA_3"/>
    <property type="match status" value="1"/>
</dbReference>
<feature type="domain" description="Gram-positive cocci surface proteins LPxTG" evidence="6">
    <location>
        <begin position="568"/>
        <end position="606"/>
    </location>
</feature>
<evidence type="ECO:0000259" key="6">
    <source>
        <dbReference type="Pfam" id="PF00746"/>
    </source>
</evidence>
<dbReference type="InterPro" id="IPR019931">
    <property type="entry name" value="LPXTG_anchor"/>
</dbReference>
<proteinExistence type="predicted"/>
<keyword evidence="2" id="KW-0964">Secreted</keyword>
<keyword evidence="5" id="KW-0472">Membrane</keyword>
<evidence type="ECO:0000256" key="3">
    <source>
        <dbReference type="ARBA" id="ARBA00022729"/>
    </source>
</evidence>
<dbReference type="SUPFAM" id="SSF63825">
    <property type="entry name" value="YWTD domain"/>
    <property type="match status" value="1"/>
</dbReference>
<dbReference type="SUPFAM" id="SSF117074">
    <property type="entry name" value="Hypothetical protein PA1324"/>
    <property type="match status" value="1"/>
</dbReference>
<dbReference type="Gene3D" id="2.60.40.10">
    <property type="entry name" value="Immunoglobulins"/>
    <property type="match status" value="1"/>
</dbReference>
<feature type="transmembrane region" description="Helical" evidence="5">
    <location>
        <begin position="584"/>
        <end position="603"/>
    </location>
</feature>
<feature type="domain" description="SpaA-like prealbumin fold" evidence="7">
    <location>
        <begin position="462"/>
        <end position="545"/>
    </location>
</feature>
<dbReference type="AlphaFoldDB" id="A0AB39UJ28"/>
<keyword evidence="5" id="KW-0812">Transmembrane</keyword>
<protein>
    <submittedName>
        <fullName evidence="9">SpaA isopeptide-forming pilin-related protein</fullName>
    </submittedName>
</protein>
<sequence>MKSQNHKSFGQDALRHLYAIFAVVAMLATAGIVASLNPQRAEAATTTALSCATGNFYTVTSNGSVYRVTASGDVVNTALSNTGISFPVANRGDINGLAIGSSGSTAFAFERTSSTVAIKRWDASTGAVQSSAFTTLTKPSNLSFSASDLIAGGINPTDSNGYYYFGGFGTSNTGANSFLIWKANPTTFAVSFVGYISLPSDVVGTNGDLAFDQSGNLYVLSSSGSANHIIGVTTSALSAASGASIPYASRPSIDGSGLTYNGMAFSNTGTVYVQGQSNSVTRIGVTDPTQGGEPTQTYRVRDGSNDIDGVDLASCQTPPTIQALKKNVVARYDATDQFTLSIMPLGSSAASATATTSGSIIGPQNEVAGPVIAVPGSTYVLEEVGAGSPTADLSKYSSSLSCIDANNGGAAVAVTPVAGSTTKYTMTIPTNTVAAISCTFTNKAVQKLWNFYLQKYGPQATSSTSPTALDGASFEILSDSGNQPGSVLATYNPTAVSGQTGKFSVSNIPEGTYWLREANVPTGYDGLASPVQFKVNSDGTVALTTGSSQVSVVTDQTGKVFTLNVSDPQKPGVELPNTGGEGTVMYLLIGLFVLFGGIAGSVLTKRIRPAR</sequence>
<reference evidence="9" key="1">
    <citation type="submission" date="2023-07" db="EMBL/GenBank/DDBJ databases">
        <title>Bifidobacterium aquikefiriaerophilum sp. nov. and Bifidobacterium eccum sp. nov., isolated from water kefir.</title>
        <authorList>
            <person name="Breselge S."/>
            <person name="Bellassi P."/>
            <person name="Barcenilla C."/>
            <person name="Alvarez-Ordonez A."/>
            <person name="Morelli L."/>
            <person name="Cotter P.D."/>
        </authorList>
    </citation>
    <scope>NUCLEOTIDE SEQUENCE</scope>
    <source>
        <strain evidence="9">WK013_4_14</strain>
    </source>
</reference>
<organism evidence="9">
    <name type="scientific">Bifidobacterium fermentum</name>
    <dbReference type="NCBI Taxonomy" id="3059035"/>
    <lineage>
        <taxon>Bacteria</taxon>
        <taxon>Bacillati</taxon>
        <taxon>Actinomycetota</taxon>
        <taxon>Actinomycetes</taxon>
        <taxon>Bifidobacteriales</taxon>
        <taxon>Bifidobacteriaceae</taxon>
        <taxon>Bifidobacterium</taxon>
    </lineage>
</organism>
<evidence type="ECO:0000313" key="9">
    <source>
        <dbReference type="EMBL" id="XDS48837.1"/>
    </source>
</evidence>
<dbReference type="NCBIfam" id="TIGR01167">
    <property type="entry name" value="LPXTG_anchor"/>
    <property type="match status" value="1"/>
</dbReference>
<keyword evidence="5" id="KW-1133">Transmembrane helix</keyword>
<evidence type="ECO:0000256" key="5">
    <source>
        <dbReference type="SAM" id="Phobius"/>
    </source>
</evidence>
<keyword evidence="4" id="KW-0572">Peptidoglycan-anchor</keyword>
<evidence type="ECO:0000256" key="1">
    <source>
        <dbReference type="ARBA" id="ARBA00022512"/>
    </source>
</evidence>